<accession>A0A7S3K3R2</accession>
<feature type="chain" id="PRO_5031076669" description="L-type lectin-like domain-containing protein" evidence="8">
    <location>
        <begin position="19"/>
        <end position="448"/>
    </location>
</feature>
<organism evidence="10">
    <name type="scientific">Aureoumbra lagunensis</name>
    <dbReference type="NCBI Taxonomy" id="44058"/>
    <lineage>
        <taxon>Eukaryota</taxon>
        <taxon>Sar</taxon>
        <taxon>Stramenopiles</taxon>
        <taxon>Ochrophyta</taxon>
        <taxon>Pelagophyceae</taxon>
        <taxon>Pelagomonadales</taxon>
        <taxon>Aureoumbra</taxon>
    </lineage>
</organism>
<feature type="coiled-coil region" evidence="6">
    <location>
        <begin position="342"/>
        <end position="395"/>
    </location>
</feature>
<name>A0A7S3K3R2_9STRA</name>
<keyword evidence="2 7" id="KW-0812">Transmembrane</keyword>
<dbReference type="EMBL" id="HBIJ01022040">
    <property type="protein sequence ID" value="CAE0373541.1"/>
    <property type="molecule type" value="Transcribed_RNA"/>
</dbReference>
<keyword evidence="6" id="KW-0175">Coiled coil</keyword>
<evidence type="ECO:0000256" key="3">
    <source>
        <dbReference type="ARBA" id="ARBA00022729"/>
    </source>
</evidence>
<protein>
    <recommendedName>
        <fullName evidence="9">L-type lectin-like domain-containing protein</fullName>
    </recommendedName>
</protein>
<evidence type="ECO:0000256" key="5">
    <source>
        <dbReference type="ARBA" id="ARBA00023136"/>
    </source>
</evidence>
<comment type="subcellular location">
    <subcellularLocation>
        <location evidence="1">Membrane</location>
        <topology evidence="1">Single-pass type I membrane protein</topology>
    </subcellularLocation>
</comment>
<dbReference type="PROSITE" id="PS51328">
    <property type="entry name" value="L_LECTIN_LIKE"/>
    <property type="match status" value="1"/>
</dbReference>
<evidence type="ECO:0000256" key="1">
    <source>
        <dbReference type="ARBA" id="ARBA00004479"/>
    </source>
</evidence>
<keyword evidence="5 7" id="KW-0472">Membrane</keyword>
<proteinExistence type="predicted"/>
<evidence type="ECO:0000259" key="9">
    <source>
        <dbReference type="PROSITE" id="PS51328"/>
    </source>
</evidence>
<dbReference type="CDD" id="cd07308">
    <property type="entry name" value="lectin_leg-like"/>
    <property type="match status" value="1"/>
</dbReference>
<dbReference type="InterPro" id="IPR013320">
    <property type="entry name" value="ConA-like_dom_sf"/>
</dbReference>
<dbReference type="GO" id="GO:0005789">
    <property type="term" value="C:endoplasmic reticulum membrane"/>
    <property type="evidence" value="ECO:0007669"/>
    <property type="project" value="TreeGrafter"/>
</dbReference>
<feature type="signal peptide" evidence="8">
    <location>
        <begin position="1"/>
        <end position="18"/>
    </location>
</feature>
<dbReference type="PANTHER" id="PTHR12223">
    <property type="entry name" value="VESICULAR MANNOSE-BINDING LECTIN"/>
    <property type="match status" value="1"/>
</dbReference>
<dbReference type="PANTHER" id="PTHR12223:SF28">
    <property type="entry name" value="LECTIN, MANNOSE BINDING 1 LIKE"/>
    <property type="match status" value="1"/>
</dbReference>
<dbReference type="InterPro" id="IPR005052">
    <property type="entry name" value="Lectin_leg"/>
</dbReference>
<evidence type="ECO:0000256" key="8">
    <source>
        <dbReference type="SAM" id="SignalP"/>
    </source>
</evidence>
<dbReference type="GO" id="GO:0000139">
    <property type="term" value="C:Golgi membrane"/>
    <property type="evidence" value="ECO:0007669"/>
    <property type="project" value="TreeGrafter"/>
</dbReference>
<keyword evidence="3 8" id="KW-0732">Signal</keyword>
<reference evidence="10" key="1">
    <citation type="submission" date="2021-01" db="EMBL/GenBank/DDBJ databases">
        <authorList>
            <person name="Corre E."/>
            <person name="Pelletier E."/>
            <person name="Niang G."/>
            <person name="Scheremetjew M."/>
            <person name="Finn R."/>
            <person name="Kale V."/>
            <person name="Holt S."/>
            <person name="Cochrane G."/>
            <person name="Meng A."/>
            <person name="Brown T."/>
            <person name="Cohen L."/>
        </authorList>
    </citation>
    <scope>NUCLEOTIDE SEQUENCE</scope>
    <source>
        <strain evidence="10">CCMP1510</strain>
    </source>
</reference>
<dbReference type="GO" id="GO:0030134">
    <property type="term" value="C:COPII-coated ER to Golgi transport vesicle"/>
    <property type="evidence" value="ECO:0007669"/>
    <property type="project" value="TreeGrafter"/>
</dbReference>
<feature type="domain" description="L-type lectin-like" evidence="9">
    <location>
        <begin position="18"/>
        <end position="278"/>
    </location>
</feature>
<dbReference type="GO" id="GO:0005537">
    <property type="term" value="F:D-mannose binding"/>
    <property type="evidence" value="ECO:0007669"/>
    <property type="project" value="TreeGrafter"/>
</dbReference>
<evidence type="ECO:0000256" key="7">
    <source>
        <dbReference type="SAM" id="Phobius"/>
    </source>
</evidence>
<keyword evidence="4 7" id="KW-1133">Transmembrane helix</keyword>
<sequence length="448" mass="50588">MGERIRLIFFFFLYNVYGSELEAMSFSGPFTTINTQGDRQVSKNWRSSGSTQVHQNFVRLTPDRQSKKGALWATKPIGVSEASVALKFRISGQGKKYFGDGMALWLTESRSYRPGDFHGFSEKFKGIGIIIDTFKNAETLSYHKDITIVMNQGESEIETILANSVGCNGDVRYHEERADFSVNSASRVKFILEPVVDPNDDTTDKKDNKNNDYKPGQLKLSVFLDESNSGGYIDCVASTVLPAALDATWLTRAHLGITASTGQLADNHDVLALEVFSDKEVHQEAEKDAASELAFETGTGVSPERFDRIEQMINNLLSKFDYLEHHVEHELVSVDDHVRVTLDKLSKQEQNSEKRIEQLEKQVLQNVESSLSDRIANLEAAMREAVQKRIKTAEQNTMDNISATVADKLKSVSSSSWTKPFIFLLFVDVIAFYLVYKWYMKFKKDHLL</sequence>
<dbReference type="Pfam" id="PF03388">
    <property type="entry name" value="Lectin_leg-like"/>
    <property type="match status" value="1"/>
</dbReference>
<dbReference type="AlphaFoldDB" id="A0A7S3K3R2"/>
<dbReference type="GO" id="GO:0005793">
    <property type="term" value="C:endoplasmic reticulum-Golgi intermediate compartment"/>
    <property type="evidence" value="ECO:0007669"/>
    <property type="project" value="TreeGrafter"/>
</dbReference>
<gene>
    <name evidence="10" type="ORF">ALAG00032_LOCUS14342</name>
</gene>
<dbReference type="GO" id="GO:0006888">
    <property type="term" value="P:endoplasmic reticulum to Golgi vesicle-mediated transport"/>
    <property type="evidence" value="ECO:0007669"/>
    <property type="project" value="TreeGrafter"/>
</dbReference>
<dbReference type="InterPro" id="IPR051136">
    <property type="entry name" value="Intracellular_Lectin-GPT"/>
</dbReference>
<evidence type="ECO:0000256" key="6">
    <source>
        <dbReference type="SAM" id="Coils"/>
    </source>
</evidence>
<evidence type="ECO:0000256" key="4">
    <source>
        <dbReference type="ARBA" id="ARBA00022989"/>
    </source>
</evidence>
<evidence type="ECO:0000256" key="2">
    <source>
        <dbReference type="ARBA" id="ARBA00022692"/>
    </source>
</evidence>
<dbReference type="SUPFAM" id="SSF49899">
    <property type="entry name" value="Concanavalin A-like lectins/glucanases"/>
    <property type="match status" value="1"/>
</dbReference>
<feature type="transmembrane region" description="Helical" evidence="7">
    <location>
        <begin position="421"/>
        <end position="439"/>
    </location>
</feature>
<evidence type="ECO:0000313" key="10">
    <source>
        <dbReference type="EMBL" id="CAE0373541.1"/>
    </source>
</evidence>
<dbReference type="Gene3D" id="2.60.120.200">
    <property type="match status" value="1"/>
</dbReference>